<dbReference type="ExpressionAtlas" id="A0A0P0WLT9">
    <property type="expression patterns" value="baseline and differential"/>
</dbReference>
<dbReference type="Proteomes" id="UP000059680">
    <property type="component" value="Chromosome 5"/>
</dbReference>
<reference evidence="3" key="1">
    <citation type="journal article" date="2005" name="Nature">
        <title>The map-based sequence of the rice genome.</title>
        <authorList>
            <consortium name="International rice genome sequencing project (IRGSP)"/>
            <person name="Matsumoto T."/>
            <person name="Wu J."/>
            <person name="Kanamori H."/>
            <person name="Katayose Y."/>
            <person name="Fujisawa M."/>
            <person name="Namiki N."/>
            <person name="Mizuno H."/>
            <person name="Yamamoto K."/>
            <person name="Antonio B.A."/>
            <person name="Baba T."/>
            <person name="Sakata K."/>
            <person name="Nagamura Y."/>
            <person name="Aoki H."/>
            <person name="Arikawa K."/>
            <person name="Arita K."/>
            <person name="Bito T."/>
            <person name="Chiden Y."/>
            <person name="Fujitsuka N."/>
            <person name="Fukunaka R."/>
            <person name="Hamada M."/>
            <person name="Harada C."/>
            <person name="Hayashi A."/>
            <person name="Hijishita S."/>
            <person name="Honda M."/>
            <person name="Hosokawa S."/>
            <person name="Ichikawa Y."/>
            <person name="Idonuma A."/>
            <person name="Iijima M."/>
            <person name="Ikeda M."/>
            <person name="Ikeno M."/>
            <person name="Ito K."/>
            <person name="Ito S."/>
            <person name="Ito T."/>
            <person name="Ito Y."/>
            <person name="Ito Y."/>
            <person name="Iwabuchi A."/>
            <person name="Kamiya K."/>
            <person name="Karasawa W."/>
            <person name="Kurita K."/>
            <person name="Katagiri S."/>
            <person name="Kikuta A."/>
            <person name="Kobayashi H."/>
            <person name="Kobayashi N."/>
            <person name="Machita K."/>
            <person name="Maehara T."/>
            <person name="Masukawa M."/>
            <person name="Mizubayashi T."/>
            <person name="Mukai Y."/>
            <person name="Nagasaki H."/>
            <person name="Nagata Y."/>
            <person name="Naito S."/>
            <person name="Nakashima M."/>
            <person name="Nakama Y."/>
            <person name="Nakamichi Y."/>
            <person name="Nakamura M."/>
            <person name="Meguro A."/>
            <person name="Negishi M."/>
            <person name="Ohta I."/>
            <person name="Ohta T."/>
            <person name="Okamoto M."/>
            <person name="Ono N."/>
            <person name="Saji S."/>
            <person name="Sakaguchi M."/>
            <person name="Sakai K."/>
            <person name="Shibata M."/>
            <person name="Shimokawa T."/>
            <person name="Song J."/>
            <person name="Takazaki Y."/>
            <person name="Terasawa K."/>
            <person name="Tsugane M."/>
            <person name="Tsuji K."/>
            <person name="Ueda S."/>
            <person name="Waki K."/>
            <person name="Yamagata H."/>
            <person name="Yamamoto M."/>
            <person name="Yamamoto S."/>
            <person name="Yamane H."/>
            <person name="Yoshiki S."/>
            <person name="Yoshihara R."/>
            <person name="Yukawa K."/>
            <person name="Zhong H."/>
            <person name="Yano M."/>
            <person name="Yuan Q."/>
            <person name="Ouyang S."/>
            <person name="Liu J."/>
            <person name="Jones K.M."/>
            <person name="Gansberger K."/>
            <person name="Moffat K."/>
            <person name="Hill J."/>
            <person name="Bera J."/>
            <person name="Fadrosh D."/>
            <person name="Jin S."/>
            <person name="Johri S."/>
            <person name="Kim M."/>
            <person name="Overton L."/>
            <person name="Reardon M."/>
            <person name="Tsitrin T."/>
            <person name="Vuong H."/>
            <person name="Weaver B."/>
            <person name="Ciecko A."/>
            <person name="Tallon L."/>
            <person name="Jackson J."/>
            <person name="Pai G."/>
            <person name="Aken S.V."/>
            <person name="Utterback T."/>
            <person name="Reidmuller S."/>
            <person name="Feldblyum T."/>
            <person name="Hsiao J."/>
            <person name="Zismann V."/>
            <person name="Iobst S."/>
            <person name="de Vazeille A.R."/>
            <person name="Buell C.R."/>
            <person name="Ying K."/>
            <person name="Li Y."/>
            <person name="Lu T."/>
            <person name="Huang Y."/>
            <person name="Zhao Q."/>
            <person name="Feng Q."/>
            <person name="Zhang L."/>
            <person name="Zhu J."/>
            <person name="Weng Q."/>
            <person name="Mu J."/>
            <person name="Lu Y."/>
            <person name="Fan D."/>
            <person name="Liu Y."/>
            <person name="Guan J."/>
            <person name="Zhang Y."/>
            <person name="Yu S."/>
            <person name="Liu X."/>
            <person name="Zhang Y."/>
            <person name="Hong G."/>
            <person name="Han B."/>
            <person name="Choisne N."/>
            <person name="Demange N."/>
            <person name="Orjeda G."/>
            <person name="Samain S."/>
            <person name="Cattolico L."/>
            <person name="Pelletier E."/>
            <person name="Couloux A."/>
            <person name="Segurens B."/>
            <person name="Wincker P."/>
            <person name="D'Hont A."/>
            <person name="Scarpelli C."/>
            <person name="Weissenbach J."/>
            <person name="Salanoubat M."/>
            <person name="Quetier F."/>
            <person name="Yu Y."/>
            <person name="Kim H.R."/>
            <person name="Rambo T."/>
            <person name="Currie J."/>
            <person name="Collura K."/>
            <person name="Luo M."/>
            <person name="Yang T."/>
            <person name="Ammiraju J.S.S."/>
            <person name="Engler F."/>
            <person name="Soderlund C."/>
            <person name="Wing R.A."/>
            <person name="Palmer L.E."/>
            <person name="de la Bastide M."/>
            <person name="Spiegel L."/>
            <person name="Nascimento L."/>
            <person name="Zutavern T."/>
            <person name="O'Shaughnessy A."/>
            <person name="Dike S."/>
            <person name="Dedhia N."/>
            <person name="Preston R."/>
            <person name="Balija V."/>
            <person name="McCombie W.R."/>
            <person name="Chow T."/>
            <person name="Chen H."/>
            <person name="Chung M."/>
            <person name="Chen C."/>
            <person name="Shaw J."/>
            <person name="Wu H."/>
            <person name="Hsiao K."/>
            <person name="Chao Y."/>
            <person name="Chu M."/>
            <person name="Cheng C."/>
            <person name="Hour A."/>
            <person name="Lee P."/>
            <person name="Lin S."/>
            <person name="Lin Y."/>
            <person name="Liou J."/>
            <person name="Liu S."/>
            <person name="Hsing Y."/>
            <person name="Raghuvanshi S."/>
            <person name="Mohanty A."/>
            <person name="Bharti A.K."/>
            <person name="Gaur A."/>
            <person name="Gupta V."/>
            <person name="Kumar D."/>
            <person name="Ravi V."/>
            <person name="Vij S."/>
            <person name="Kapur A."/>
            <person name="Khurana P."/>
            <person name="Khurana P."/>
            <person name="Khurana J.P."/>
            <person name="Tyagi A.K."/>
            <person name="Gaikwad K."/>
            <person name="Singh A."/>
            <person name="Dalal V."/>
            <person name="Srivastava S."/>
            <person name="Dixit A."/>
            <person name="Pal A.K."/>
            <person name="Ghazi I.A."/>
            <person name="Yadav M."/>
            <person name="Pandit A."/>
            <person name="Bhargava A."/>
            <person name="Sureshbabu K."/>
            <person name="Batra K."/>
            <person name="Sharma T.R."/>
            <person name="Mohapatra T."/>
            <person name="Singh N.K."/>
            <person name="Messing J."/>
            <person name="Nelson A.B."/>
            <person name="Fuks G."/>
            <person name="Kavchok S."/>
            <person name="Keizer G."/>
            <person name="Linton E."/>
            <person name="Llaca V."/>
            <person name="Song R."/>
            <person name="Tanyolac B."/>
            <person name="Young S."/>
            <person name="Ho-Il K."/>
            <person name="Hahn J.H."/>
            <person name="Sangsakoo G."/>
            <person name="Vanavichit A."/>
            <person name="de Mattos Luiz.A.T."/>
            <person name="Zimmer P.D."/>
            <person name="Malone G."/>
            <person name="Dellagostin O."/>
            <person name="de Oliveira A.C."/>
            <person name="Bevan M."/>
            <person name="Bancroft I."/>
            <person name="Minx P."/>
            <person name="Cordum H."/>
            <person name="Wilson R."/>
            <person name="Cheng Z."/>
            <person name="Jin W."/>
            <person name="Jiang J."/>
            <person name="Leong S.A."/>
            <person name="Iwama H."/>
            <person name="Gojobori T."/>
            <person name="Itoh T."/>
            <person name="Niimura Y."/>
            <person name="Fujii Y."/>
            <person name="Habara T."/>
            <person name="Sakai H."/>
            <person name="Sato Y."/>
            <person name="Wilson G."/>
            <person name="Kumar K."/>
            <person name="McCouch S."/>
            <person name="Juretic N."/>
            <person name="Hoen D."/>
            <person name="Wright S."/>
            <person name="Bruskiewich R."/>
            <person name="Bureau T."/>
            <person name="Miyao A."/>
            <person name="Hirochika H."/>
            <person name="Nishikawa T."/>
            <person name="Kadowaki K."/>
            <person name="Sugiura M."/>
            <person name="Burr B."/>
            <person name="Sasaki T."/>
        </authorList>
    </citation>
    <scope>NUCLEOTIDE SEQUENCE [LARGE SCALE GENOMIC DNA]</scope>
    <source>
        <strain evidence="3">cv. Nipponbare</strain>
    </source>
</reference>
<dbReference type="EMBL" id="AP014961">
    <property type="protein sequence ID" value="BAS93807.1"/>
    <property type="molecule type" value="Genomic_DNA"/>
</dbReference>
<protein>
    <submittedName>
        <fullName evidence="2">Os05g0386000 protein</fullName>
    </submittedName>
</protein>
<name>A0A0P0WLT9_ORYSJ</name>
<keyword evidence="3" id="KW-1185">Reference proteome</keyword>
<evidence type="ECO:0000313" key="2">
    <source>
        <dbReference type="EMBL" id="BAS93807.1"/>
    </source>
</evidence>
<keyword evidence="1" id="KW-0732">Signal</keyword>
<dbReference type="AlphaFoldDB" id="A0A0P0WLT9"/>
<gene>
    <name evidence="2" type="ordered locus">Os05g0386000</name>
    <name evidence="2" type="ORF">OSNPB_050386000</name>
</gene>
<feature type="non-terminal residue" evidence="2">
    <location>
        <position position="1"/>
    </location>
</feature>
<proteinExistence type="predicted"/>
<organism evidence="2 3">
    <name type="scientific">Oryza sativa subsp. japonica</name>
    <name type="common">Rice</name>
    <dbReference type="NCBI Taxonomy" id="39947"/>
    <lineage>
        <taxon>Eukaryota</taxon>
        <taxon>Viridiplantae</taxon>
        <taxon>Streptophyta</taxon>
        <taxon>Embryophyta</taxon>
        <taxon>Tracheophyta</taxon>
        <taxon>Spermatophyta</taxon>
        <taxon>Magnoliopsida</taxon>
        <taxon>Liliopsida</taxon>
        <taxon>Poales</taxon>
        <taxon>Poaceae</taxon>
        <taxon>BOP clade</taxon>
        <taxon>Oryzoideae</taxon>
        <taxon>Oryzeae</taxon>
        <taxon>Oryzinae</taxon>
        <taxon>Oryza</taxon>
        <taxon>Oryza sativa</taxon>
    </lineage>
</organism>
<accession>A0A0P0WLT9</accession>
<reference evidence="2 3" key="2">
    <citation type="journal article" date="2013" name="Plant Cell Physiol.">
        <title>Rice Annotation Project Database (RAP-DB): an integrative and interactive database for rice genomics.</title>
        <authorList>
            <person name="Sakai H."/>
            <person name="Lee S.S."/>
            <person name="Tanaka T."/>
            <person name="Numa H."/>
            <person name="Kim J."/>
            <person name="Kawahara Y."/>
            <person name="Wakimoto H."/>
            <person name="Yang C.C."/>
            <person name="Iwamoto M."/>
            <person name="Abe T."/>
            <person name="Yamada Y."/>
            <person name="Muto A."/>
            <person name="Inokuchi H."/>
            <person name="Ikemura T."/>
            <person name="Matsumoto T."/>
            <person name="Sasaki T."/>
            <person name="Itoh T."/>
        </authorList>
    </citation>
    <scope>NUCLEOTIDE SEQUENCE [LARGE SCALE GENOMIC DNA]</scope>
    <source>
        <strain evidence="3">cv. Nipponbare</strain>
    </source>
</reference>
<feature type="chain" id="PRO_5006056785" evidence="1">
    <location>
        <begin position="24"/>
        <end position="116"/>
    </location>
</feature>
<evidence type="ECO:0000313" key="3">
    <source>
        <dbReference type="Proteomes" id="UP000059680"/>
    </source>
</evidence>
<reference evidence="2 3" key="3">
    <citation type="journal article" date="2013" name="Rice">
        <title>Improvement of the Oryza sativa Nipponbare reference genome using next generation sequence and optical map data.</title>
        <authorList>
            <person name="Kawahara Y."/>
            <person name="de la Bastide M."/>
            <person name="Hamilton J.P."/>
            <person name="Kanamori H."/>
            <person name="McCombie W.R."/>
            <person name="Ouyang S."/>
            <person name="Schwartz D.C."/>
            <person name="Tanaka T."/>
            <person name="Wu J."/>
            <person name="Zhou S."/>
            <person name="Childs K.L."/>
            <person name="Davidson R.M."/>
            <person name="Lin H."/>
            <person name="Quesada-Ocampo L."/>
            <person name="Vaillancourt B."/>
            <person name="Sakai H."/>
            <person name="Lee S.S."/>
            <person name="Kim J."/>
            <person name="Numa H."/>
            <person name="Itoh T."/>
            <person name="Buell C.R."/>
            <person name="Matsumoto T."/>
        </authorList>
    </citation>
    <scope>NUCLEOTIDE SEQUENCE [LARGE SCALE GENOMIC DNA]</scope>
    <source>
        <strain evidence="3">cv. Nipponbare</strain>
    </source>
</reference>
<sequence>CLIIDSVLLLLAASSASIGEILGSTIKYYNNLWSGFKVQVVKWTIVPLFCHLLLFFKAIETANDNYESFSSIANTKLRSVHLIPNLVYQSELPFQATLVKMVNEATANIPGWDEER</sequence>
<feature type="signal peptide" evidence="1">
    <location>
        <begin position="1"/>
        <end position="23"/>
    </location>
</feature>
<evidence type="ECO:0000256" key="1">
    <source>
        <dbReference type="SAM" id="SignalP"/>
    </source>
</evidence>
<dbReference type="Gramene" id="Os05t0386000-04">
    <property type="protein sequence ID" value="Os05t0386000-04"/>
    <property type="gene ID" value="Os05g0386000"/>
</dbReference>